<organism evidence="1 2">
    <name type="scientific">Rhodocollybia butyracea</name>
    <dbReference type="NCBI Taxonomy" id="206335"/>
    <lineage>
        <taxon>Eukaryota</taxon>
        <taxon>Fungi</taxon>
        <taxon>Dikarya</taxon>
        <taxon>Basidiomycota</taxon>
        <taxon>Agaricomycotina</taxon>
        <taxon>Agaricomycetes</taxon>
        <taxon>Agaricomycetidae</taxon>
        <taxon>Agaricales</taxon>
        <taxon>Marasmiineae</taxon>
        <taxon>Omphalotaceae</taxon>
        <taxon>Rhodocollybia</taxon>
    </lineage>
</organism>
<keyword evidence="2" id="KW-1185">Reference proteome</keyword>
<dbReference type="AlphaFoldDB" id="A0A9P5Q139"/>
<proteinExistence type="predicted"/>
<dbReference type="OrthoDB" id="3356019at2759"/>
<sequence length="118" mass="13248">MSSAATRARREEDVQKAYDIQVQAGIEGAARATAVGTGLTIIGHYTWPVFRRQKLPFKAFLVSVCGLIFGAERALLEHEAKRRLEENTIRKLARLELAQKGIVPTETEIAKWRAENEQ</sequence>
<evidence type="ECO:0000313" key="1">
    <source>
        <dbReference type="EMBL" id="KAF9076379.1"/>
    </source>
</evidence>
<evidence type="ECO:0000313" key="2">
    <source>
        <dbReference type="Proteomes" id="UP000772434"/>
    </source>
</evidence>
<gene>
    <name evidence="1" type="ORF">BDP27DRAFT_1379936</name>
</gene>
<accession>A0A9P5Q139</accession>
<protein>
    <submittedName>
        <fullName evidence="1">Uncharacterized protein</fullName>
    </submittedName>
</protein>
<reference evidence="1" key="1">
    <citation type="submission" date="2020-11" db="EMBL/GenBank/DDBJ databases">
        <authorList>
            <consortium name="DOE Joint Genome Institute"/>
            <person name="Ahrendt S."/>
            <person name="Riley R."/>
            <person name="Andreopoulos W."/>
            <person name="Labutti K."/>
            <person name="Pangilinan J."/>
            <person name="Ruiz-Duenas F.J."/>
            <person name="Barrasa J.M."/>
            <person name="Sanchez-Garcia M."/>
            <person name="Camarero S."/>
            <person name="Miyauchi S."/>
            <person name="Serrano A."/>
            <person name="Linde D."/>
            <person name="Babiker R."/>
            <person name="Drula E."/>
            <person name="Ayuso-Fernandez I."/>
            <person name="Pacheco R."/>
            <person name="Padilla G."/>
            <person name="Ferreira P."/>
            <person name="Barriuso J."/>
            <person name="Kellner H."/>
            <person name="Castanera R."/>
            <person name="Alfaro M."/>
            <person name="Ramirez L."/>
            <person name="Pisabarro A.G."/>
            <person name="Kuo A."/>
            <person name="Tritt A."/>
            <person name="Lipzen A."/>
            <person name="He G."/>
            <person name="Yan M."/>
            <person name="Ng V."/>
            <person name="Cullen D."/>
            <person name="Martin F."/>
            <person name="Rosso M.-N."/>
            <person name="Henrissat B."/>
            <person name="Hibbett D."/>
            <person name="Martinez A.T."/>
            <person name="Grigoriev I.V."/>
        </authorList>
    </citation>
    <scope>NUCLEOTIDE SEQUENCE</scope>
    <source>
        <strain evidence="1">AH 40177</strain>
    </source>
</reference>
<comment type="caution">
    <text evidence="1">The sequence shown here is derived from an EMBL/GenBank/DDBJ whole genome shotgun (WGS) entry which is preliminary data.</text>
</comment>
<dbReference type="Proteomes" id="UP000772434">
    <property type="component" value="Unassembled WGS sequence"/>
</dbReference>
<name>A0A9P5Q139_9AGAR</name>
<dbReference type="EMBL" id="JADNRY010000006">
    <property type="protein sequence ID" value="KAF9076379.1"/>
    <property type="molecule type" value="Genomic_DNA"/>
</dbReference>